<keyword evidence="3" id="KW-0597">Phosphoprotein</keyword>
<comment type="similarity">
    <text evidence="2">Belongs to the phosphohexose mutase family.</text>
</comment>
<dbReference type="PROSITE" id="PS00710">
    <property type="entry name" value="PGM_PMM"/>
    <property type="match status" value="1"/>
</dbReference>
<dbReference type="InterPro" id="IPR016055">
    <property type="entry name" value="A-D-PHexomutase_a/b/a-I/II/III"/>
</dbReference>
<evidence type="ECO:0000256" key="1">
    <source>
        <dbReference type="ARBA" id="ARBA00001946"/>
    </source>
</evidence>
<protein>
    <recommendedName>
        <fullName evidence="4">Alpha-D-phosphohexomutase alpha/beta/alpha domain-containing protein</fullName>
    </recommendedName>
</protein>
<dbReference type="PANTHER" id="PTHR42946:SF1">
    <property type="entry name" value="PHOSPHOGLUCOMUTASE (ALPHA-D-GLUCOSE-1,6-BISPHOSPHATE-DEPENDENT)"/>
    <property type="match status" value="1"/>
</dbReference>
<dbReference type="InterPro" id="IPR016066">
    <property type="entry name" value="A-D-PHexomutase_CS"/>
</dbReference>
<comment type="cofactor">
    <cofactor evidence="1">
        <name>Mg(2+)</name>
        <dbReference type="ChEBI" id="CHEBI:18420"/>
    </cofactor>
</comment>
<evidence type="ECO:0000313" key="5">
    <source>
        <dbReference type="EMBL" id="MBD3845158.1"/>
    </source>
</evidence>
<sequence length="151" mass="16057">MSSPKFETSGLRGLVDELAGVPTYTYVRPFRAVLREDEAMIPDDEVLIGRDLRASSPLIASQCAHAIADAGLVPVDCGALPTPALALTAMRRGSPAIIVTGSHIPDDRNGLKFYRATGEIDKADEVRILMLQATLATAGYRRSAKSGSAEC</sequence>
<comment type="caution">
    <text evidence="5">The sequence shown here is derived from an EMBL/GenBank/DDBJ whole genome shotgun (WGS) entry which is preliminary data.</text>
</comment>
<organism evidence="5 6">
    <name type="scientific">Bosea spartocytisi</name>
    <dbReference type="NCBI Taxonomy" id="2773451"/>
    <lineage>
        <taxon>Bacteria</taxon>
        <taxon>Pseudomonadati</taxon>
        <taxon>Pseudomonadota</taxon>
        <taxon>Alphaproteobacteria</taxon>
        <taxon>Hyphomicrobiales</taxon>
        <taxon>Boseaceae</taxon>
        <taxon>Bosea</taxon>
    </lineage>
</organism>
<dbReference type="InterPro" id="IPR005844">
    <property type="entry name" value="A-D-PHexomutase_a/b/a-I"/>
</dbReference>
<dbReference type="SUPFAM" id="SSF53738">
    <property type="entry name" value="Phosphoglucomutase, first 3 domains"/>
    <property type="match status" value="1"/>
</dbReference>
<evidence type="ECO:0000259" key="4">
    <source>
        <dbReference type="Pfam" id="PF02878"/>
    </source>
</evidence>
<dbReference type="PANTHER" id="PTHR42946">
    <property type="entry name" value="PHOSPHOHEXOSE MUTASE"/>
    <property type="match status" value="1"/>
</dbReference>
<dbReference type="GO" id="GO:0005975">
    <property type="term" value="P:carbohydrate metabolic process"/>
    <property type="evidence" value="ECO:0007669"/>
    <property type="project" value="InterPro"/>
</dbReference>
<name>A0A927I096_9HYPH</name>
<accession>A0A927I096</accession>
<feature type="domain" description="Alpha-D-phosphohexomutase alpha/beta/alpha" evidence="4">
    <location>
        <begin position="5"/>
        <end position="128"/>
    </location>
</feature>
<evidence type="ECO:0000256" key="3">
    <source>
        <dbReference type="ARBA" id="ARBA00022553"/>
    </source>
</evidence>
<dbReference type="AlphaFoldDB" id="A0A927I096"/>
<proteinExistence type="inferred from homology"/>
<dbReference type="GO" id="GO:0004615">
    <property type="term" value="F:phosphomannomutase activity"/>
    <property type="evidence" value="ECO:0007669"/>
    <property type="project" value="TreeGrafter"/>
</dbReference>
<dbReference type="Gene3D" id="3.40.120.10">
    <property type="entry name" value="Alpha-D-Glucose-1,6-Bisphosphate, subunit A, domain 3"/>
    <property type="match status" value="1"/>
</dbReference>
<dbReference type="RefSeq" id="WP_191123626.1">
    <property type="nucleotide sequence ID" value="NZ_JACXWY010000003.1"/>
</dbReference>
<reference evidence="5" key="1">
    <citation type="submission" date="2020-09" db="EMBL/GenBank/DDBJ databases">
        <title>Bosea spartocytisi sp. nov. a root nodule endophyte of Spartocytisus supranubius in the high mountain ecosystem fo the Teide National Park (Canary Islands, Spain).</title>
        <authorList>
            <person name="Pulido-Suarez L."/>
            <person name="Peix A."/>
            <person name="Igual J.M."/>
            <person name="Socas-Perez N."/>
            <person name="Velazquez E."/>
            <person name="Flores-Felix J.D."/>
            <person name="Leon-Barrios M."/>
        </authorList>
    </citation>
    <scope>NUCLEOTIDE SEQUENCE</scope>
    <source>
        <strain evidence="5">SSUT16</strain>
    </source>
</reference>
<dbReference type="EMBL" id="JACXWY010000003">
    <property type="protein sequence ID" value="MBD3845158.1"/>
    <property type="molecule type" value="Genomic_DNA"/>
</dbReference>
<evidence type="ECO:0000256" key="2">
    <source>
        <dbReference type="ARBA" id="ARBA00010231"/>
    </source>
</evidence>
<keyword evidence="6" id="KW-1185">Reference proteome</keyword>
<dbReference type="InterPro" id="IPR050060">
    <property type="entry name" value="Phosphoglucosamine_mutase"/>
</dbReference>
<dbReference type="Pfam" id="PF02878">
    <property type="entry name" value="PGM_PMM_I"/>
    <property type="match status" value="1"/>
</dbReference>
<dbReference type="Proteomes" id="UP000619295">
    <property type="component" value="Unassembled WGS sequence"/>
</dbReference>
<gene>
    <name evidence="5" type="ORF">IED13_05580</name>
</gene>
<dbReference type="GO" id="GO:0000287">
    <property type="term" value="F:magnesium ion binding"/>
    <property type="evidence" value="ECO:0007669"/>
    <property type="project" value="InterPro"/>
</dbReference>
<evidence type="ECO:0000313" key="6">
    <source>
        <dbReference type="Proteomes" id="UP000619295"/>
    </source>
</evidence>